<protein>
    <submittedName>
        <fullName evidence="2">Putative membrane protein</fullName>
    </submittedName>
</protein>
<feature type="transmembrane region" description="Helical" evidence="1">
    <location>
        <begin position="16"/>
        <end position="36"/>
    </location>
</feature>
<proteinExistence type="predicted"/>
<comment type="caution">
    <text evidence="2">The sequence shown here is derived from an EMBL/GenBank/DDBJ whole genome shotgun (WGS) entry which is preliminary data.</text>
</comment>
<dbReference type="PROSITE" id="PS51257">
    <property type="entry name" value="PROKAR_LIPOPROTEIN"/>
    <property type="match status" value="1"/>
</dbReference>
<dbReference type="OrthoDB" id="64737at2"/>
<feature type="transmembrane region" description="Helical" evidence="1">
    <location>
        <begin position="193"/>
        <end position="215"/>
    </location>
</feature>
<sequence>MTGLLTKGRRSTRRTIYMLVFGLLVSAIAFACGVGLPAATVIGWAGACAFYLCWVWGRIAGLDARQTRIHAAGEEPTRTTADVLLILSSFSSLAAVLLMILKAHGHGRAVLLAAVLTLCSLLLTWSMIHTLYMLRYAGIYYAETVGGIEFGGTQTPDYMDFAYMSFTMGMTFQISDTALNTGLLRRTALAHTLLAYLFNTLVIGATVNLLAGLAAA</sequence>
<dbReference type="STRING" id="218140.BPSY_0749"/>
<dbReference type="GeneID" id="98299957"/>
<keyword evidence="1" id="KW-0472">Membrane</keyword>
<gene>
    <name evidence="2" type="ORF">BPSY_0749</name>
</gene>
<dbReference type="EMBL" id="JGZI01000008">
    <property type="protein sequence ID" value="KFI82958.1"/>
    <property type="molecule type" value="Genomic_DNA"/>
</dbReference>
<keyword evidence="1" id="KW-0812">Transmembrane</keyword>
<reference evidence="2 3" key="1">
    <citation type="submission" date="2014-03" db="EMBL/GenBank/DDBJ databases">
        <title>Genomics of Bifidobacteria.</title>
        <authorList>
            <person name="Ventura M."/>
            <person name="Milani C."/>
            <person name="Lugli G.A."/>
        </authorList>
    </citation>
    <scope>NUCLEOTIDE SEQUENCE [LARGE SCALE GENOMIC DNA]</scope>
    <source>
        <strain evidence="2 3">LMG 21775</strain>
    </source>
</reference>
<feature type="transmembrane region" description="Helical" evidence="1">
    <location>
        <begin position="83"/>
        <end position="103"/>
    </location>
</feature>
<evidence type="ECO:0000256" key="1">
    <source>
        <dbReference type="SAM" id="Phobius"/>
    </source>
</evidence>
<keyword evidence="1" id="KW-1133">Transmembrane helix</keyword>
<dbReference type="InterPro" id="IPR009781">
    <property type="entry name" value="DUF1345"/>
</dbReference>
<dbReference type="eggNOG" id="COG4291">
    <property type="taxonomic scope" value="Bacteria"/>
</dbReference>
<dbReference type="Pfam" id="PF07077">
    <property type="entry name" value="DUF1345"/>
    <property type="match status" value="1"/>
</dbReference>
<feature type="transmembrane region" description="Helical" evidence="1">
    <location>
        <begin position="109"/>
        <end position="128"/>
    </location>
</feature>
<dbReference type="AlphaFoldDB" id="A0A087CI58"/>
<organism evidence="2 3">
    <name type="scientific">Bifidobacterium psychraerophilum</name>
    <dbReference type="NCBI Taxonomy" id="218140"/>
    <lineage>
        <taxon>Bacteria</taxon>
        <taxon>Bacillati</taxon>
        <taxon>Actinomycetota</taxon>
        <taxon>Actinomycetes</taxon>
        <taxon>Bifidobacteriales</taxon>
        <taxon>Bifidobacteriaceae</taxon>
        <taxon>Bifidobacterium</taxon>
    </lineage>
</organism>
<evidence type="ECO:0000313" key="3">
    <source>
        <dbReference type="Proteomes" id="UP000029050"/>
    </source>
</evidence>
<keyword evidence="3" id="KW-1185">Reference proteome</keyword>
<feature type="transmembrane region" description="Helical" evidence="1">
    <location>
        <begin position="42"/>
        <end position="62"/>
    </location>
</feature>
<dbReference type="RefSeq" id="WP_033497951.1">
    <property type="nucleotide sequence ID" value="NZ_JGZI01000008.1"/>
</dbReference>
<evidence type="ECO:0000313" key="2">
    <source>
        <dbReference type="EMBL" id="KFI82958.1"/>
    </source>
</evidence>
<accession>A0A087CI58</accession>
<name>A0A087CI58_9BIFI</name>
<dbReference type="Proteomes" id="UP000029050">
    <property type="component" value="Unassembled WGS sequence"/>
</dbReference>